<evidence type="ECO:0000256" key="5">
    <source>
        <dbReference type="SAM" id="Phobius"/>
    </source>
</evidence>
<dbReference type="AlphaFoldDB" id="A0A023EUJ3"/>
<dbReference type="PANTHER" id="PTHR24373">
    <property type="entry name" value="SLIT RELATED LEUCINE-RICH REPEAT NEURONAL PROTEIN"/>
    <property type="match status" value="1"/>
</dbReference>
<dbReference type="EMBL" id="GAPW01000997">
    <property type="protein sequence ID" value="JAC12601.1"/>
    <property type="molecule type" value="mRNA"/>
</dbReference>
<feature type="domain" description="LRRCT" evidence="7">
    <location>
        <begin position="393"/>
        <end position="449"/>
    </location>
</feature>
<evidence type="ECO:0000256" key="3">
    <source>
        <dbReference type="ARBA" id="ARBA00022737"/>
    </source>
</evidence>
<keyword evidence="5" id="KW-0812">Transmembrane</keyword>
<dbReference type="InterPro" id="IPR050328">
    <property type="entry name" value="Dev_Immune_Receptor"/>
</dbReference>
<name>A0A023EUJ3_AEDAL</name>
<keyword evidence="2 6" id="KW-0732">Signal</keyword>
<dbReference type="SMART" id="SM00369">
    <property type="entry name" value="LRR_TYP"/>
    <property type="match status" value="8"/>
</dbReference>
<dbReference type="InterPro" id="IPR000483">
    <property type="entry name" value="Cys-rich_flank_reg_C"/>
</dbReference>
<feature type="signal peptide" evidence="6">
    <location>
        <begin position="1"/>
        <end position="25"/>
    </location>
</feature>
<evidence type="ECO:0000256" key="6">
    <source>
        <dbReference type="SAM" id="SignalP"/>
    </source>
</evidence>
<dbReference type="InterPro" id="IPR003591">
    <property type="entry name" value="Leu-rich_rpt_typical-subtyp"/>
</dbReference>
<dbReference type="InterPro" id="IPR001611">
    <property type="entry name" value="Leu-rich_rpt"/>
</dbReference>
<feature type="compositionally biased region" description="Polar residues" evidence="4">
    <location>
        <begin position="48"/>
        <end position="59"/>
    </location>
</feature>
<dbReference type="VEuPathDB" id="VectorBase:AALC636_016574"/>
<dbReference type="SUPFAM" id="SSF52058">
    <property type="entry name" value="L domain-like"/>
    <property type="match status" value="1"/>
</dbReference>
<sequence length="513" mass="57515">MKILVKCSIVAICLGLILATTAVRAADDDDASKNSTSDKKDNSTDSNGGDQSSKEPSPLCSTCTCKAEARTFDCSSMKLYKLFNMSDWATLNESGVATETMILSRNGIPEVPQLPKFDVKVLDLSYNNISVIAKKAFYYLKDLEVLDLSHNMLTRKTLIPEIFEGSYNPDEYLPMEKLRVLRLGNNELHALDPDLFEHLPALEELSLKENVFKIIDQGSSVAIGSIVTLRVLDLSYMELEELPKPIFHSPQGLNYLNLTGNLLTEIPEALDYAINLKWLSLDENPIESIQGEKVFPAIKTLEYLSMSYITPLKVIGRGAFSKLEGLKEIHLCNNPELTHLHGEAFSRASPDDPVRMEWPRVKQLYLHNNNLSMLDSQLLARWDDMEVIDVRVNPWLCDCDNQWMVETLLPIIEKTTPKILNNIVCAAPGQMKGLSMVDLEHKHSQMRCLDKYGNRPQNDGALLIGLLIGILAGIPLTAAVIMIYRRGCFGLIRRGPADFSRAFYTRATNDDNF</sequence>
<keyword evidence="3" id="KW-0677">Repeat</keyword>
<keyword evidence="5" id="KW-1133">Transmembrane helix</keyword>
<feature type="region of interest" description="Disordered" evidence="4">
    <location>
        <begin position="28"/>
        <end position="59"/>
    </location>
</feature>
<evidence type="ECO:0000313" key="8">
    <source>
        <dbReference type="EMBL" id="JAC12601.1"/>
    </source>
</evidence>
<protein>
    <submittedName>
        <fullName evidence="8">Putative integral to membrane</fullName>
    </submittedName>
</protein>
<dbReference type="Gene3D" id="3.80.10.10">
    <property type="entry name" value="Ribonuclease Inhibitor"/>
    <property type="match status" value="2"/>
</dbReference>
<dbReference type="InterPro" id="IPR032675">
    <property type="entry name" value="LRR_dom_sf"/>
</dbReference>
<dbReference type="PANTHER" id="PTHR24373:SF370">
    <property type="entry name" value="FISH-LIPS, ISOFORM E"/>
    <property type="match status" value="1"/>
</dbReference>
<dbReference type="GO" id="GO:0031012">
    <property type="term" value="C:extracellular matrix"/>
    <property type="evidence" value="ECO:0007669"/>
    <property type="project" value="TreeGrafter"/>
</dbReference>
<dbReference type="PROSITE" id="PS51450">
    <property type="entry name" value="LRR"/>
    <property type="match status" value="1"/>
</dbReference>
<dbReference type="VEuPathDB" id="VectorBase:AALFPA_058099"/>
<dbReference type="VEuPathDB" id="VectorBase:AALF020977"/>
<evidence type="ECO:0000256" key="2">
    <source>
        <dbReference type="ARBA" id="ARBA00022729"/>
    </source>
</evidence>
<organism evidence="8">
    <name type="scientific">Aedes albopictus</name>
    <name type="common">Asian tiger mosquito</name>
    <name type="synonym">Stegomyia albopicta</name>
    <dbReference type="NCBI Taxonomy" id="7160"/>
    <lineage>
        <taxon>Eukaryota</taxon>
        <taxon>Metazoa</taxon>
        <taxon>Ecdysozoa</taxon>
        <taxon>Arthropoda</taxon>
        <taxon>Hexapoda</taxon>
        <taxon>Insecta</taxon>
        <taxon>Pterygota</taxon>
        <taxon>Neoptera</taxon>
        <taxon>Endopterygota</taxon>
        <taxon>Diptera</taxon>
        <taxon>Nematocera</taxon>
        <taxon>Culicoidea</taxon>
        <taxon>Culicidae</taxon>
        <taxon>Culicinae</taxon>
        <taxon>Aedini</taxon>
        <taxon>Aedes</taxon>
        <taxon>Stegomyia</taxon>
    </lineage>
</organism>
<evidence type="ECO:0000256" key="4">
    <source>
        <dbReference type="SAM" id="MobiDB-lite"/>
    </source>
</evidence>
<keyword evidence="1" id="KW-0433">Leucine-rich repeat</keyword>
<evidence type="ECO:0000256" key="1">
    <source>
        <dbReference type="ARBA" id="ARBA00022614"/>
    </source>
</evidence>
<evidence type="ECO:0000259" key="7">
    <source>
        <dbReference type="SMART" id="SM00082"/>
    </source>
</evidence>
<dbReference type="SMART" id="SM00082">
    <property type="entry name" value="LRRCT"/>
    <property type="match status" value="1"/>
</dbReference>
<accession>A0A023EUJ3</accession>
<proteinExistence type="evidence at transcript level"/>
<dbReference type="Pfam" id="PF13855">
    <property type="entry name" value="LRR_8"/>
    <property type="match status" value="3"/>
</dbReference>
<keyword evidence="5" id="KW-0472">Membrane</keyword>
<feature type="transmembrane region" description="Helical" evidence="5">
    <location>
        <begin position="461"/>
        <end position="484"/>
    </location>
</feature>
<reference evidence="8" key="1">
    <citation type="journal article" date="2014" name="PLoS Negl. Trop. Dis.">
        <title>Identification and characterization of seminal fluid proteins in the Asian tiger mosquito, Aedes albopictus.</title>
        <authorList>
            <person name="Boes K.E."/>
            <person name="Ribeiro J.M."/>
            <person name="Wong A."/>
            <person name="Harrington L.C."/>
            <person name="Wolfner M.F."/>
            <person name="Sirot L.K."/>
        </authorList>
    </citation>
    <scope>NUCLEOTIDE SEQUENCE</scope>
    <source>
        <tissue evidence="8">Reproductive organs</tissue>
    </source>
</reference>
<dbReference type="GO" id="GO:0005615">
    <property type="term" value="C:extracellular space"/>
    <property type="evidence" value="ECO:0007669"/>
    <property type="project" value="TreeGrafter"/>
</dbReference>
<feature type="chain" id="PRO_5001515218" evidence="6">
    <location>
        <begin position="26"/>
        <end position="513"/>
    </location>
</feature>